<evidence type="ECO:0000313" key="5">
    <source>
        <dbReference type="EMBL" id="OJF11988.1"/>
    </source>
</evidence>
<feature type="domain" description="HTH asnC-type" evidence="4">
    <location>
        <begin position="7"/>
        <end position="68"/>
    </location>
</feature>
<dbReference type="SMART" id="SM00344">
    <property type="entry name" value="HTH_ASNC"/>
    <property type="match status" value="1"/>
</dbReference>
<evidence type="ECO:0000259" key="4">
    <source>
        <dbReference type="PROSITE" id="PS50956"/>
    </source>
</evidence>
<keyword evidence="2" id="KW-0238">DNA-binding</keyword>
<dbReference type="GO" id="GO:0043200">
    <property type="term" value="P:response to amino acid"/>
    <property type="evidence" value="ECO:0007669"/>
    <property type="project" value="TreeGrafter"/>
</dbReference>
<dbReference type="InterPro" id="IPR011991">
    <property type="entry name" value="ArsR-like_HTH"/>
</dbReference>
<dbReference type="InterPro" id="IPR000485">
    <property type="entry name" value="AsnC-type_HTH_dom"/>
</dbReference>
<dbReference type="InterPro" id="IPR019887">
    <property type="entry name" value="Tscrpt_reg_AsnC/Lrp_C"/>
</dbReference>
<dbReference type="Pfam" id="PF13404">
    <property type="entry name" value="HTH_AsnC-type"/>
    <property type="match status" value="1"/>
</dbReference>
<dbReference type="InterPro" id="IPR036388">
    <property type="entry name" value="WH-like_DNA-bd_sf"/>
</dbReference>
<protein>
    <submittedName>
        <fullName evidence="5">AsnC family transcriptional regulator</fullName>
    </submittedName>
</protein>
<organism evidence="5 6">
    <name type="scientific">Couchioplanes caeruleus subsp. caeruleus</name>
    <dbReference type="NCBI Taxonomy" id="56427"/>
    <lineage>
        <taxon>Bacteria</taxon>
        <taxon>Bacillati</taxon>
        <taxon>Actinomycetota</taxon>
        <taxon>Actinomycetes</taxon>
        <taxon>Micromonosporales</taxon>
        <taxon>Micromonosporaceae</taxon>
        <taxon>Couchioplanes</taxon>
    </lineage>
</organism>
<dbReference type="Gene3D" id="3.30.70.920">
    <property type="match status" value="1"/>
</dbReference>
<dbReference type="InterPro" id="IPR019888">
    <property type="entry name" value="Tscrpt_reg_AsnC-like"/>
</dbReference>
<dbReference type="PANTHER" id="PTHR30154:SF54">
    <property type="entry name" value="POSSIBLE TRANSCRIPTIONAL REGULATORY PROTEIN (PROBABLY LRP_ASNC-FAMILY)"/>
    <property type="match status" value="1"/>
</dbReference>
<reference evidence="5 6" key="1">
    <citation type="submission" date="2016-09" db="EMBL/GenBank/DDBJ databases">
        <title>Couchioplanes caeruleus draft genome sequence.</title>
        <authorList>
            <person name="Sheehan J."/>
            <person name="Caffrey P."/>
        </authorList>
    </citation>
    <scope>NUCLEOTIDE SEQUENCE [LARGE SCALE GENOMIC DNA]</scope>
    <source>
        <strain evidence="5 6">DSM 43634</strain>
    </source>
</reference>
<keyword evidence="6" id="KW-1185">Reference proteome</keyword>
<proteinExistence type="predicted"/>
<dbReference type="AlphaFoldDB" id="A0A1K0GLT6"/>
<keyword evidence="1" id="KW-0805">Transcription regulation</keyword>
<name>A0A1K0GLT6_9ACTN</name>
<dbReference type="PANTHER" id="PTHR30154">
    <property type="entry name" value="LEUCINE-RESPONSIVE REGULATORY PROTEIN"/>
    <property type="match status" value="1"/>
</dbReference>
<gene>
    <name evidence="5" type="ORF">BG844_23115</name>
</gene>
<dbReference type="SUPFAM" id="SSF46785">
    <property type="entry name" value="Winged helix' DNA-binding domain"/>
    <property type="match status" value="1"/>
</dbReference>
<dbReference type="RefSeq" id="WP_071807442.1">
    <property type="nucleotide sequence ID" value="NZ_MEIA01000252.1"/>
</dbReference>
<evidence type="ECO:0000256" key="3">
    <source>
        <dbReference type="ARBA" id="ARBA00023163"/>
    </source>
</evidence>
<dbReference type="InterPro" id="IPR036390">
    <property type="entry name" value="WH_DNA-bd_sf"/>
</dbReference>
<dbReference type="EMBL" id="MEIA01000252">
    <property type="protein sequence ID" value="OJF11988.1"/>
    <property type="molecule type" value="Genomic_DNA"/>
</dbReference>
<evidence type="ECO:0000256" key="1">
    <source>
        <dbReference type="ARBA" id="ARBA00023015"/>
    </source>
</evidence>
<dbReference type="SUPFAM" id="SSF54909">
    <property type="entry name" value="Dimeric alpha+beta barrel"/>
    <property type="match status" value="1"/>
</dbReference>
<accession>A0A1K0GLT6</accession>
<dbReference type="GO" id="GO:0005829">
    <property type="term" value="C:cytosol"/>
    <property type="evidence" value="ECO:0007669"/>
    <property type="project" value="TreeGrafter"/>
</dbReference>
<dbReference type="CDD" id="cd00090">
    <property type="entry name" value="HTH_ARSR"/>
    <property type="match status" value="1"/>
</dbReference>
<sequence length="160" mass="17227">MSTDLQFDPVDVAILRLLQNDGRIANKDLAAAVGVAPSTCLDRVARLRRAGVITGYAAQVDPAAVGRDLEALLMVQVQPHARGVVDPFVAHVLSLAETRALHHVTGADDFIVHVACGSTADLQRLVLDEFTARREVGRVQTHLIFSTWSGPPVLPYTSVQ</sequence>
<dbReference type="PROSITE" id="PS50956">
    <property type="entry name" value="HTH_ASNC_2"/>
    <property type="match status" value="1"/>
</dbReference>
<dbReference type="Pfam" id="PF01037">
    <property type="entry name" value="AsnC_trans_reg"/>
    <property type="match status" value="1"/>
</dbReference>
<keyword evidence="3" id="KW-0804">Transcription</keyword>
<dbReference type="GO" id="GO:0043565">
    <property type="term" value="F:sequence-specific DNA binding"/>
    <property type="evidence" value="ECO:0007669"/>
    <property type="project" value="InterPro"/>
</dbReference>
<evidence type="ECO:0000313" key="6">
    <source>
        <dbReference type="Proteomes" id="UP000182486"/>
    </source>
</evidence>
<dbReference type="PRINTS" id="PR00033">
    <property type="entry name" value="HTHASNC"/>
</dbReference>
<dbReference type="InterPro" id="IPR011008">
    <property type="entry name" value="Dimeric_a/b-barrel"/>
</dbReference>
<evidence type="ECO:0000256" key="2">
    <source>
        <dbReference type="ARBA" id="ARBA00023125"/>
    </source>
</evidence>
<dbReference type="Proteomes" id="UP000182486">
    <property type="component" value="Unassembled WGS sequence"/>
</dbReference>
<dbReference type="Gene3D" id="1.10.10.10">
    <property type="entry name" value="Winged helix-like DNA-binding domain superfamily/Winged helix DNA-binding domain"/>
    <property type="match status" value="1"/>
</dbReference>
<comment type="caution">
    <text evidence="5">The sequence shown here is derived from an EMBL/GenBank/DDBJ whole genome shotgun (WGS) entry which is preliminary data.</text>
</comment>